<dbReference type="Proteomes" id="UP000494106">
    <property type="component" value="Unassembled WGS sequence"/>
</dbReference>
<evidence type="ECO:0000313" key="3">
    <source>
        <dbReference type="Proteomes" id="UP000494106"/>
    </source>
</evidence>
<sequence>MGRCQTLMSVEAASGGSPDGGGRTHRMQRGLSGAREGAAAAAATLLPARQSAARHRPECCSSCAPQHLRLTQFCHTLAPQEAAGEDVYRHHRQLTWWPRSAVAGTMTRRVCQISIPKYLPLAGHRFSDFYQCLLLFAGGAVRSAGARSDVRLIAWAVGSQRELPRH</sequence>
<evidence type="ECO:0000256" key="1">
    <source>
        <dbReference type="SAM" id="MobiDB-lite"/>
    </source>
</evidence>
<evidence type="ECO:0000313" key="2">
    <source>
        <dbReference type="EMBL" id="CAB3249792.1"/>
    </source>
</evidence>
<dbReference type="AlphaFoldDB" id="A0A8S1ARQ5"/>
<feature type="region of interest" description="Disordered" evidence="1">
    <location>
        <begin position="1"/>
        <end position="34"/>
    </location>
</feature>
<dbReference type="EMBL" id="CADEBC010000540">
    <property type="protein sequence ID" value="CAB3249792.1"/>
    <property type="molecule type" value="Genomic_DNA"/>
</dbReference>
<organism evidence="2 3">
    <name type="scientific">Arctia plantaginis</name>
    <name type="common">Wood tiger moth</name>
    <name type="synonym">Phalaena plantaginis</name>
    <dbReference type="NCBI Taxonomy" id="874455"/>
    <lineage>
        <taxon>Eukaryota</taxon>
        <taxon>Metazoa</taxon>
        <taxon>Ecdysozoa</taxon>
        <taxon>Arthropoda</taxon>
        <taxon>Hexapoda</taxon>
        <taxon>Insecta</taxon>
        <taxon>Pterygota</taxon>
        <taxon>Neoptera</taxon>
        <taxon>Endopterygota</taxon>
        <taxon>Lepidoptera</taxon>
        <taxon>Glossata</taxon>
        <taxon>Ditrysia</taxon>
        <taxon>Noctuoidea</taxon>
        <taxon>Erebidae</taxon>
        <taxon>Arctiinae</taxon>
        <taxon>Arctia</taxon>
    </lineage>
</organism>
<reference evidence="2 3" key="1">
    <citation type="submission" date="2020-04" db="EMBL/GenBank/DDBJ databases">
        <authorList>
            <person name="Wallbank WR R."/>
            <person name="Pardo Diaz C."/>
            <person name="Kozak K."/>
            <person name="Martin S."/>
            <person name="Jiggins C."/>
            <person name="Moest M."/>
            <person name="Warren A I."/>
            <person name="Byers J.R.P. K."/>
            <person name="Montejo-Kovacevich G."/>
            <person name="Yen C E."/>
        </authorList>
    </citation>
    <scope>NUCLEOTIDE SEQUENCE [LARGE SCALE GENOMIC DNA]</scope>
</reference>
<protein>
    <submittedName>
        <fullName evidence="2">Uncharacterized protein</fullName>
    </submittedName>
</protein>
<accession>A0A8S1ARQ5</accession>
<dbReference type="OrthoDB" id="7486779at2759"/>
<keyword evidence="3" id="KW-1185">Reference proteome</keyword>
<proteinExistence type="predicted"/>
<comment type="caution">
    <text evidence="2">The sequence shown here is derived from an EMBL/GenBank/DDBJ whole genome shotgun (WGS) entry which is preliminary data.</text>
</comment>
<name>A0A8S1ARQ5_ARCPL</name>
<gene>
    <name evidence="2" type="ORF">APLA_LOCUS12279</name>
</gene>